<evidence type="ECO:0000256" key="4">
    <source>
        <dbReference type="ARBA" id="ARBA00071824"/>
    </source>
</evidence>
<sequence length="248" mass="26453">MVNQKGGVGKSTTAQTIGNWLSQRGDPVLFVDLDPQGNLTYALGADASEVASGAFQMLVNQEPASTAITKTAQGDLIASTPELVQLDQLLAGKHGRESRLKNALTPVDSAYRYIILDTPPALGSAVVNALTAASTVVVPTQADIFSLQGLGQLSGTISTVQQYSNPGLTIAGILITRYNRRTLLSKQITEMLDNTASQLHTKVFSSRIREAVAIKEAQALRTDVVVYAKGSRVAGDIDSFMHELLKER</sequence>
<dbReference type="InterPro" id="IPR027417">
    <property type="entry name" value="P-loop_NTPase"/>
</dbReference>
<dbReference type="HOGENOM" id="CLU_037612_1_1_9"/>
<evidence type="ECO:0000256" key="3">
    <source>
        <dbReference type="ARBA" id="ARBA00062323"/>
    </source>
</evidence>
<dbReference type="SUPFAM" id="SSF52540">
    <property type="entry name" value="P-loop containing nucleoside triphosphate hydrolases"/>
    <property type="match status" value="1"/>
</dbReference>
<dbReference type="STRING" id="1231336.L248_2263"/>
<gene>
    <name evidence="6" type="ORF">L248_2263</name>
</gene>
<accession>U4TQ99</accession>
<dbReference type="EMBL" id="KI271619">
    <property type="protein sequence ID" value="ERL63702.1"/>
    <property type="molecule type" value="Genomic_DNA"/>
</dbReference>
<keyword evidence="7" id="KW-1185">Reference proteome</keyword>
<protein>
    <recommendedName>
        <fullName evidence="4">Sporulation initiation inhibitor protein Soj</fullName>
    </recommendedName>
</protein>
<dbReference type="AlphaFoldDB" id="U4TQ99"/>
<dbReference type="InterPro" id="IPR025669">
    <property type="entry name" value="AAA_dom"/>
</dbReference>
<dbReference type="Gene3D" id="3.40.50.300">
    <property type="entry name" value="P-loop containing nucleotide triphosphate hydrolases"/>
    <property type="match status" value="1"/>
</dbReference>
<evidence type="ECO:0000313" key="7">
    <source>
        <dbReference type="Proteomes" id="UP000030647"/>
    </source>
</evidence>
<dbReference type="Proteomes" id="UP000030647">
    <property type="component" value="Unassembled WGS sequence"/>
</dbReference>
<dbReference type="PANTHER" id="PTHR13696">
    <property type="entry name" value="P-LOOP CONTAINING NUCLEOSIDE TRIPHOSPHATE HYDROLASE"/>
    <property type="match status" value="1"/>
</dbReference>
<evidence type="ECO:0000256" key="1">
    <source>
        <dbReference type="ARBA" id="ARBA00006976"/>
    </source>
</evidence>
<dbReference type="eggNOG" id="COG1192">
    <property type="taxonomic scope" value="Bacteria"/>
</dbReference>
<comment type="subunit">
    <text evidence="3">Dimerizes in the presence of ATP but not ADP; ATP-binding is required for double-stranded (ds)DNA-binding. Interacts with DnaA.</text>
</comment>
<organism evidence="6 7">
    <name type="scientific">Schleiferilactobacillus shenzhenensis LY-73</name>
    <dbReference type="NCBI Taxonomy" id="1231336"/>
    <lineage>
        <taxon>Bacteria</taxon>
        <taxon>Bacillati</taxon>
        <taxon>Bacillota</taxon>
        <taxon>Bacilli</taxon>
        <taxon>Lactobacillales</taxon>
        <taxon>Lactobacillaceae</taxon>
        <taxon>Schleiferilactobacillus</taxon>
    </lineage>
</organism>
<evidence type="ECO:0000256" key="2">
    <source>
        <dbReference type="ARBA" id="ARBA00049360"/>
    </source>
</evidence>
<dbReference type="CDD" id="cd02042">
    <property type="entry name" value="ParAB_family"/>
    <property type="match status" value="1"/>
</dbReference>
<feature type="domain" description="AAA" evidence="5">
    <location>
        <begin position="1"/>
        <end position="170"/>
    </location>
</feature>
<reference evidence="7" key="1">
    <citation type="journal article" date="2013" name="Genome Announc.">
        <title>Whole-Genome Sequencing of Lactobacillus shenzhenensis Strain LY-73T.</title>
        <authorList>
            <person name="Lin Z."/>
            <person name="Liu Z."/>
            <person name="Yang R."/>
            <person name="Zou Y."/>
            <person name="Wan D."/>
            <person name="Chen J."/>
            <person name="Guo M."/>
            <person name="Zhao J."/>
            <person name="Fang C."/>
            <person name="Yang R."/>
            <person name="Liu F."/>
        </authorList>
    </citation>
    <scope>NUCLEOTIDE SEQUENCE [LARGE SCALE GENOMIC DNA]</scope>
    <source>
        <strain evidence="7">LY-73</strain>
    </source>
</reference>
<dbReference type="PANTHER" id="PTHR13696:SF99">
    <property type="entry name" value="COBYRINIC ACID AC-DIAMIDE SYNTHASE"/>
    <property type="match status" value="1"/>
</dbReference>
<evidence type="ECO:0000259" key="5">
    <source>
        <dbReference type="Pfam" id="PF13614"/>
    </source>
</evidence>
<comment type="catalytic activity">
    <reaction evidence="2">
        <text>ATP + H2O = ADP + phosphate + H(+)</text>
        <dbReference type="Rhea" id="RHEA:13065"/>
        <dbReference type="ChEBI" id="CHEBI:15377"/>
        <dbReference type="ChEBI" id="CHEBI:15378"/>
        <dbReference type="ChEBI" id="CHEBI:30616"/>
        <dbReference type="ChEBI" id="CHEBI:43474"/>
        <dbReference type="ChEBI" id="CHEBI:456216"/>
    </reaction>
</comment>
<proteinExistence type="inferred from homology"/>
<evidence type="ECO:0000313" key="6">
    <source>
        <dbReference type="EMBL" id="ERL63702.1"/>
    </source>
</evidence>
<comment type="similarity">
    <text evidence="1">Belongs to the ParA family.</text>
</comment>
<dbReference type="FunFam" id="3.40.50.300:FF:000285">
    <property type="entry name" value="Sporulation initiation inhibitor Soj"/>
    <property type="match status" value="1"/>
</dbReference>
<dbReference type="Pfam" id="PF13614">
    <property type="entry name" value="AAA_31"/>
    <property type="match status" value="1"/>
</dbReference>
<dbReference type="InterPro" id="IPR050678">
    <property type="entry name" value="DNA_Partitioning_ATPase"/>
</dbReference>
<name>U4TQ99_9LACO</name>